<evidence type="ECO:0000313" key="2">
    <source>
        <dbReference type="Proteomes" id="UP001145742"/>
    </source>
</evidence>
<name>A0ABQ9CJY8_9PASS</name>
<evidence type="ECO:0000313" key="1">
    <source>
        <dbReference type="EMBL" id="KAJ7403701.1"/>
    </source>
</evidence>
<proteinExistence type="predicted"/>
<sequence length="317" mass="35790">MASDKQKIFVQDQEASIETRPLLFVSHQINVLRIERRQRKAAKKIGVVSRLVASVFFLRPEECENSLTENNNNKKMEKTAKIAKMLHVQGLSIAHTFPVIQTEDFRGKDSADSKHVSTLCQSLTAPSADGERLDITKEEQRSRSCLPDLVCILLLAAPDLFPSKISPKEHLQISAISAYCVCSFGLHNMSNIKLLESVQRRATKIAKGLKGKPYEEQLRKLDLFSLENRRLRGDLIAVYNFLRRGGAGTDLFSVVTCDKTQGNGLKLCQGRFTLDIRKRFFTQRVVGHWHTLPRKVVTASDLPEFKKCLDNTLGHMV</sequence>
<comment type="caution">
    <text evidence="1">The sequence shown here is derived from an EMBL/GenBank/DDBJ whole genome shotgun (WGS) entry which is preliminary data.</text>
</comment>
<organism evidence="1 2">
    <name type="scientific">Willisornis vidua</name>
    <name type="common">Xingu scale-backed antbird</name>
    <dbReference type="NCBI Taxonomy" id="1566151"/>
    <lineage>
        <taxon>Eukaryota</taxon>
        <taxon>Metazoa</taxon>
        <taxon>Chordata</taxon>
        <taxon>Craniata</taxon>
        <taxon>Vertebrata</taxon>
        <taxon>Euteleostomi</taxon>
        <taxon>Archelosauria</taxon>
        <taxon>Archosauria</taxon>
        <taxon>Dinosauria</taxon>
        <taxon>Saurischia</taxon>
        <taxon>Theropoda</taxon>
        <taxon>Coelurosauria</taxon>
        <taxon>Aves</taxon>
        <taxon>Neognathae</taxon>
        <taxon>Neoaves</taxon>
        <taxon>Telluraves</taxon>
        <taxon>Australaves</taxon>
        <taxon>Passeriformes</taxon>
        <taxon>Thamnophilidae</taxon>
        <taxon>Willisornis</taxon>
    </lineage>
</organism>
<keyword evidence="2" id="KW-1185">Reference proteome</keyword>
<protein>
    <submittedName>
        <fullName evidence="1">Uncharacterized protein</fullName>
    </submittedName>
</protein>
<gene>
    <name evidence="1" type="ORF">WISP_149479</name>
</gene>
<reference evidence="1" key="1">
    <citation type="submission" date="2019-10" db="EMBL/GenBank/DDBJ databases">
        <authorList>
            <person name="Soares A.E.R."/>
            <person name="Aleixo A."/>
            <person name="Schneider P."/>
            <person name="Miyaki C.Y."/>
            <person name="Schneider M.P."/>
            <person name="Mello C."/>
            <person name="Vasconcelos A.T.R."/>
        </authorList>
    </citation>
    <scope>NUCLEOTIDE SEQUENCE</scope>
    <source>
        <tissue evidence="1">Muscle</tissue>
    </source>
</reference>
<dbReference type="Proteomes" id="UP001145742">
    <property type="component" value="Unassembled WGS sequence"/>
</dbReference>
<accession>A0ABQ9CJY8</accession>
<dbReference type="EMBL" id="WHWB01034816">
    <property type="protein sequence ID" value="KAJ7403701.1"/>
    <property type="molecule type" value="Genomic_DNA"/>
</dbReference>